<keyword evidence="2" id="KW-1185">Reference proteome</keyword>
<name>A0ABU1TW23_9BACL</name>
<keyword evidence="1" id="KW-0482">Metalloprotease</keyword>
<dbReference type="Proteomes" id="UP001258181">
    <property type="component" value="Unassembled WGS sequence"/>
</dbReference>
<reference evidence="1 2" key="1">
    <citation type="submission" date="2023-07" db="EMBL/GenBank/DDBJ databases">
        <title>Sorghum-associated microbial communities from plants grown in Nebraska, USA.</title>
        <authorList>
            <person name="Schachtman D."/>
        </authorList>
    </citation>
    <scope>NUCLEOTIDE SEQUENCE [LARGE SCALE GENOMIC DNA]</scope>
    <source>
        <strain evidence="1 2">BE211</strain>
    </source>
</reference>
<gene>
    <name evidence="1" type="ORF">J2X07_000389</name>
</gene>
<keyword evidence="1" id="KW-0378">Hydrolase</keyword>
<accession>A0ABU1TW23</accession>
<dbReference type="GO" id="GO:0008237">
    <property type="term" value="F:metallopeptidase activity"/>
    <property type="evidence" value="ECO:0007669"/>
    <property type="project" value="UniProtKB-KW"/>
</dbReference>
<comment type="caution">
    <text evidence="1">The sequence shown here is derived from an EMBL/GenBank/DDBJ whole genome shotgun (WGS) entry which is preliminary data.</text>
</comment>
<evidence type="ECO:0000313" key="2">
    <source>
        <dbReference type="Proteomes" id="UP001258181"/>
    </source>
</evidence>
<evidence type="ECO:0000313" key="1">
    <source>
        <dbReference type="EMBL" id="MDR7071414.1"/>
    </source>
</evidence>
<keyword evidence="1" id="KW-0645">Protease</keyword>
<sequence>MKSSPQYRFFRVIMGGELIDIDIFQYPDKTTVVISIIDYRNEQMIMVSKTDIVRKTAIKLALQSFKLSKQRYENKHNPPPILEVPY</sequence>
<protein>
    <submittedName>
        <fullName evidence="1">Zn-dependent metalloprotease</fullName>
    </submittedName>
</protein>
<proteinExistence type="predicted"/>
<organism evidence="1 2">
    <name type="scientific">Fictibacillus barbaricus</name>
    <dbReference type="NCBI Taxonomy" id="182136"/>
    <lineage>
        <taxon>Bacteria</taxon>
        <taxon>Bacillati</taxon>
        <taxon>Bacillota</taxon>
        <taxon>Bacilli</taxon>
        <taxon>Bacillales</taxon>
        <taxon>Fictibacillaceae</taxon>
        <taxon>Fictibacillus</taxon>
    </lineage>
</organism>
<dbReference type="EMBL" id="JAVDWA010000001">
    <property type="protein sequence ID" value="MDR7071414.1"/>
    <property type="molecule type" value="Genomic_DNA"/>
</dbReference>
<dbReference type="RefSeq" id="WP_310255983.1">
    <property type="nucleotide sequence ID" value="NZ_JAVDWA010000001.1"/>
</dbReference>